<reference evidence="2" key="1">
    <citation type="journal article" date="2014" name="Int. J. Syst. Evol. Microbiol.">
        <title>Complete genome sequence of Corynebacterium casei LMG S-19264T (=DSM 44701T), isolated from a smear-ripened cheese.</title>
        <authorList>
            <consortium name="US DOE Joint Genome Institute (JGI-PGF)"/>
            <person name="Walter F."/>
            <person name="Albersmeier A."/>
            <person name="Kalinowski J."/>
            <person name="Ruckert C."/>
        </authorList>
    </citation>
    <scope>NUCLEOTIDE SEQUENCE</scope>
    <source>
        <strain evidence="2">KCTC 42650</strain>
    </source>
</reference>
<comment type="caution">
    <text evidence="2">The sequence shown here is derived from an EMBL/GenBank/DDBJ whole genome shotgun (WGS) entry which is preliminary data.</text>
</comment>
<keyword evidence="3" id="KW-1185">Reference proteome</keyword>
<protein>
    <submittedName>
        <fullName evidence="2">Uncharacterized protein</fullName>
    </submittedName>
</protein>
<accession>A0A8J3MAF1</accession>
<feature type="region of interest" description="Disordered" evidence="1">
    <location>
        <begin position="17"/>
        <end position="94"/>
    </location>
</feature>
<proteinExistence type="predicted"/>
<dbReference type="EMBL" id="BNCJ01000019">
    <property type="protein sequence ID" value="GHF66948.1"/>
    <property type="molecule type" value="Genomic_DNA"/>
</dbReference>
<organism evidence="2 3">
    <name type="scientific">Seohaeicola zhoushanensis</name>
    <dbReference type="NCBI Taxonomy" id="1569283"/>
    <lineage>
        <taxon>Bacteria</taxon>
        <taxon>Pseudomonadati</taxon>
        <taxon>Pseudomonadota</taxon>
        <taxon>Alphaproteobacteria</taxon>
        <taxon>Rhodobacterales</taxon>
        <taxon>Roseobacteraceae</taxon>
        <taxon>Seohaeicola</taxon>
    </lineage>
</organism>
<name>A0A8J3MAF1_9RHOB</name>
<evidence type="ECO:0000313" key="2">
    <source>
        <dbReference type="EMBL" id="GHF66948.1"/>
    </source>
</evidence>
<dbReference type="Proteomes" id="UP000626220">
    <property type="component" value="Unassembled WGS sequence"/>
</dbReference>
<reference evidence="2" key="2">
    <citation type="submission" date="2020-09" db="EMBL/GenBank/DDBJ databases">
        <authorList>
            <person name="Sun Q."/>
            <person name="Kim S."/>
        </authorList>
    </citation>
    <scope>NUCLEOTIDE SEQUENCE</scope>
    <source>
        <strain evidence="2">KCTC 42650</strain>
    </source>
</reference>
<gene>
    <name evidence="2" type="ORF">GCM10017056_42680</name>
</gene>
<sequence>MCFLPGRMLRFAPSRKPPVKVLRQSSYPLNHPTMPRKDPAQFPEHPVVSSHDDGGTQQGTGHADTYRGECHQPFALVPGGERPQMPDPQHGHYMQDHIRPVQPLEVVRGGSCFQRFRAASSPRKKSV</sequence>
<dbReference type="AlphaFoldDB" id="A0A8J3MAF1"/>
<evidence type="ECO:0000256" key="1">
    <source>
        <dbReference type="SAM" id="MobiDB-lite"/>
    </source>
</evidence>
<evidence type="ECO:0000313" key="3">
    <source>
        <dbReference type="Proteomes" id="UP000626220"/>
    </source>
</evidence>